<dbReference type="STRING" id="683228.GA0070617_0666"/>
<reference evidence="3" key="1">
    <citation type="submission" date="2016-06" db="EMBL/GenBank/DDBJ databases">
        <authorList>
            <person name="Varghese N."/>
            <person name="Submissions Spin"/>
        </authorList>
    </citation>
    <scope>NUCLEOTIDE SEQUENCE [LARGE SCALE GENOMIC DNA]</scope>
    <source>
        <strain evidence="3">DSM 45577</strain>
    </source>
</reference>
<evidence type="ECO:0000313" key="2">
    <source>
        <dbReference type="EMBL" id="SCL47721.1"/>
    </source>
</evidence>
<feature type="region of interest" description="Disordered" evidence="1">
    <location>
        <begin position="76"/>
        <end position="134"/>
    </location>
</feature>
<dbReference type="Proteomes" id="UP000198937">
    <property type="component" value="Unassembled WGS sequence"/>
</dbReference>
<sequence>MPPVTSTRPLWPVTLRELTRLAVTLLVLTLGLGGAALALSGPPASAAPAGSGSATAPDSRLVLDGRLVTDSRLVLDGPFGTGHRGPVHSRTGPVDHLAVDGGAQSRSDSPGLDRVTEVALPQQPSSPRVDGTAPAVVPVPVRVPAAEPVRGLPARRGPPLA</sequence>
<name>A0A1C6U1G2_9ACTN</name>
<evidence type="ECO:0000256" key="1">
    <source>
        <dbReference type="SAM" id="MobiDB-lite"/>
    </source>
</evidence>
<gene>
    <name evidence="2" type="ORF">GA0070617_0666</name>
</gene>
<proteinExistence type="predicted"/>
<keyword evidence="3" id="KW-1185">Reference proteome</keyword>
<evidence type="ECO:0000313" key="3">
    <source>
        <dbReference type="Proteomes" id="UP000198937"/>
    </source>
</evidence>
<dbReference type="EMBL" id="FMIA01000002">
    <property type="protein sequence ID" value="SCL47721.1"/>
    <property type="molecule type" value="Genomic_DNA"/>
</dbReference>
<dbReference type="AlphaFoldDB" id="A0A1C6U1G2"/>
<organism evidence="2 3">
    <name type="scientific">Micromonospora yangpuensis</name>
    <dbReference type="NCBI Taxonomy" id="683228"/>
    <lineage>
        <taxon>Bacteria</taxon>
        <taxon>Bacillati</taxon>
        <taxon>Actinomycetota</taxon>
        <taxon>Actinomycetes</taxon>
        <taxon>Micromonosporales</taxon>
        <taxon>Micromonosporaceae</taxon>
        <taxon>Micromonospora</taxon>
    </lineage>
</organism>
<accession>A0A1C6U1G2</accession>
<protein>
    <submittedName>
        <fullName evidence="2">Uncharacterized protein</fullName>
    </submittedName>
</protein>
<dbReference type="RefSeq" id="WP_091433795.1">
    <property type="nucleotide sequence ID" value="NZ_BMMJ01000006.1"/>
</dbReference>